<sequence length="246" mass="25756">MGTDDSDGSASDQDPRKARSRARLLDAATTLLVKGGTEAVTIDAVTKLAKVARATLYRHFDSGTELVAAAFGKLVAPAPETAVSGGLREQLVELLTAQARMIEDAPMHITALCWLGMGPALDDYSSASDLEAGDRPGKSSRPELRSLREHVVVQYRAAFDRVLGTDEARAALGDFDYDLALAQLVGPLVFTRLATLAPLGPDACVRIVDDFLAARQAGRARDSALVADGPQGEGAQPGVAADAEGT</sequence>
<evidence type="ECO:0000256" key="4">
    <source>
        <dbReference type="PROSITE-ProRule" id="PRU00335"/>
    </source>
</evidence>
<evidence type="ECO:0000256" key="2">
    <source>
        <dbReference type="ARBA" id="ARBA00023125"/>
    </source>
</evidence>
<comment type="caution">
    <text evidence="7">The sequence shown here is derived from an EMBL/GenBank/DDBJ whole genome shotgun (WGS) entry which is preliminary data.</text>
</comment>
<dbReference type="Gene3D" id="1.10.357.10">
    <property type="entry name" value="Tetracycline Repressor, domain 2"/>
    <property type="match status" value="1"/>
</dbReference>
<dbReference type="SUPFAM" id="SSF48498">
    <property type="entry name" value="Tetracyclin repressor-like, C-terminal domain"/>
    <property type="match status" value="1"/>
</dbReference>
<dbReference type="PRINTS" id="PR00455">
    <property type="entry name" value="HTHTETR"/>
</dbReference>
<name>E9SWV6_RHOHA</name>
<dbReference type="InterPro" id="IPR009057">
    <property type="entry name" value="Homeodomain-like_sf"/>
</dbReference>
<evidence type="ECO:0000256" key="3">
    <source>
        <dbReference type="ARBA" id="ARBA00023163"/>
    </source>
</evidence>
<dbReference type="STRING" id="43767.A6I91_09005"/>
<dbReference type="InterPro" id="IPR001647">
    <property type="entry name" value="HTH_TetR"/>
</dbReference>
<feature type="DNA-binding region" description="H-T-H motif" evidence="4">
    <location>
        <begin position="41"/>
        <end position="60"/>
    </location>
</feature>
<keyword evidence="3" id="KW-0804">Transcription</keyword>
<dbReference type="OrthoDB" id="3626425at2"/>
<dbReference type="GO" id="GO:0003700">
    <property type="term" value="F:DNA-binding transcription factor activity"/>
    <property type="evidence" value="ECO:0007669"/>
    <property type="project" value="TreeGrafter"/>
</dbReference>
<keyword evidence="1" id="KW-0805">Transcription regulation</keyword>
<dbReference type="AlphaFoldDB" id="E9SWV6"/>
<dbReference type="RefSeq" id="WP_005517251.1">
    <property type="nucleotide sequence ID" value="NZ_CM001149.1"/>
</dbReference>
<protein>
    <submittedName>
        <fullName evidence="7">Transcriptional regulator, TetR family</fullName>
    </submittedName>
</protein>
<dbReference type="InterPro" id="IPR050109">
    <property type="entry name" value="HTH-type_TetR-like_transc_reg"/>
</dbReference>
<accession>E9SWV6</accession>
<dbReference type="HOGENOM" id="CLU_093815_0_0_11"/>
<reference evidence="7" key="1">
    <citation type="submission" date="2011-01" db="EMBL/GenBank/DDBJ databases">
        <authorList>
            <person name="Muzny D."/>
            <person name="Qin X."/>
            <person name="Buhay C."/>
            <person name="Dugan-Rocha S."/>
            <person name="Ding Y."/>
            <person name="Chen G."/>
            <person name="Hawes A."/>
            <person name="Holder M."/>
            <person name="Jhangiani S."/>
            <person name="Johnson A."/>
            <person name="Khan Z."/>
            <person name="Li Z."/>
            <person name="Liu W."/>
            <person name="Liu X."/>
            <person name="Perez L."/>
            <person name="Shen H."/>
            <person name="Wang Q."/>
            <person name="Watt J."/>
            <person name="Xi L."/>
            <person name="Xin Y."/>
            <person name="Zhou J."/>
            <person name="Deng J."/>
            <person name="Jiang H."/>
            <person name="Liu Y."/>
            <person name="Qu J."/>
            <person name="Song X.-Z."/>
            <person name="Zhang L."/>
            <person name="Villasana D."/>
            <person name="Johnson A."/>
            <person name="Liu J."/>
            <person name="Liyanage D."/>
            <person name="Lorensuhewa L."/>
            <person name="Robinson T."/>
            <person name="Song A."/>
            <person name="Song B.-B."/>
            <person name="Dinh H."/>
            <person name="Thornton R."/>
            <person name="Coyle M."/>
            <person name="Francisco L."/>
            <person name="Jackson L."/>
            <person name="Javaid M."/>
            <person name="Korchina V."/>
            <person name="Kovar C."/>
            <person name="Mata R."/>
            <person name="Mathew T."/>
            <person name="Ngo R."/>
            <person name="Nguyen L."/>
            <person name="Nguyen N."/>
            <person name="Okwuonu G."/>
            <person name="Ongeri F."/>
            <person name="Pham C."/>
            <person name="Simmons D."/>
            <person name="Wilczek-Boney K."/>
            <person name="Hale W."/>
            <person name="Jakkamsetti A."/>
            <person name="Pham P."/>
            <person name="Ruth R."/>
            <person name="San Lucas F."/>
            <person name="Warren J."/>
            <person name="Zhang J."/>
            <person name="Zhao Z."/>
            <person name="Zhou C."/>
            <person name="Zhu D."/>
            <person name="Lee S."/>
            <person name="Bess C."/>
            <person name="Blankenburg K."/>
            <person name="Forbes L."/>
            <person name="Fu Q."/>
            <person name="Gubbala S."/>
            <person name="Hirani K."/>
            <person name="Jayaseelan J.C."/>
            <person name="Lara F."/>
            <person name="Munidasa M."/>
            <person name="Palculict T."/>
            <person name="Patil S."/>
            <person name="Pu L.-L."/>
            <person name="Saada N."/>
            <person name="Tang L."/>
            <person name="Weissenberger G."/>
            <person name="Zhu Y."/>
            <person name="Hemphill L."/>
            <person name="Shang Y."/>
            <person name="Youmans B."/>
            <person name="Ayvaz T."/>
            <person name="Ross M."/>
            <person name="Santibanez J."/>
            <person name="Aqrawi P."/>
            <person name="Gross S."/>
            <person name="Joshi V."/>
            <person name="Fowler G."/>
            <person name="Nazareth L."/>
            <person name="Reid J."/>
            <person name="Worley K."/>
            <person name="Petrosino J."/>
            <person name="Highlander S."/>
            <person name="Gibbs R."/>
        </authorList>
    </citation>
    <scope>NUCLEOTIDE SEQUENCE [LARGE SCALE GENOMIC DNA]</scope>
    <source>
        <strain evidence="7">ATCC 33707</strain>
    </source>
</reference>
<dbReference type="InterPro" id="IPR036271">
    <property type="entry name" value="Tet_transcr_reg_TetR-rel_C_sf"/>
</dbReference>
<dbReference type="Pfam" id="PF00440">
    <property type="entry name" value="TetR_N"/>
    <property type="match status" value="1"/>
</dbReference>
<feature type="domain" description="HTH tetR-type" evidence="6">
    <location>
        <begin position="18"/>
        <end position="78"/>
    </location>
</feature>
<dbReference type="PROSITE" id="PS50977">
    <property type="entry name" value="HTH_TETR_2"/>
    <property type="match status" value="1"/>
</dbReference>
<dbReference type="SUPFAM" id="SSF46689">
    <property type="entry name" value="Homeodomain-like"/>
    <property type="match status" value="1"/>
</dbReference>
<organism evidence="7 8">
    <name type="scientific">Prescottella equi ATCC 33707</name>
    <dbReference type="NCBI Taxonomy" id="525370"/>
    <lineage>
        <taxon>Bacteria</taxon>
        <taxon>Bacillati</taxon>
        <taxon>Actinomycetota</taxon>
        <taxon>Actinomycetes</taxon>
        <taxon>Mycobacteriales</taxon>
        <taxon>Nocardiaceae</taxon>
        <taxon>Prescottella</taxon>
    </lineage>
</organism>
<proteinExistence type="predicted"/>
<dbReference type="Gene3D" id="1.10.10.60">
    <property type="entry name" value="Homeodomain-like"/>
    <property type="match status" value="1"/>
</dbReference>
<feature type="region of interest" description="Disordered" evidence="5">
    <location>
        <begin position="223"/>
        <end position="246"/>
    </location>
</feature>
<dbReference type="EMBL" id="ADNW02000003">
    <property type="protein sequence ID" value="EGD26052.1"/>
    <property type="molecule type" value="Genomic_DNA"/>
</dbReference>
<dbReference type="PANTHER" id="PTHR30055">
    <property type="entry name" value="HTH-TYPE TRANSCRIPTIONAL REGULATOR RUTR"/>
    <property type="match status" value="1"/>
</dbReference>
<dbReference type="Proteomes" id="UP000004245">
    <property type="component" value="Unassembled WGS sequence"/>
</dbReference>
<evidence type="ECO:0000313" key="7">
    <source>
        <dbReference type="EMBL" id="EGD26052.1"/>
    </source>
</evidence>
<keyword evidence="8" id="KW-1185">Reference proteome</keyword>
<dbReference type="PANTHER" id="PTHR30055:SF234">
    <property type="entry name" value="HTH-TYPE TRANSCRIPTIONAL REGULATOR BETI"/>
    <property type="match status" value="1"/>
</dbReference>
<dbReference type="GO" id="GO:0000976">
    <property type="term" value="F:transcription cis-regulatory region binding"/>
    <property type="evidence" value="ECO:0007669"/>
    <property type="project" value="TreeGrafter"/>
</dbReference>
<keyword evidence="2 4" id="KW-0238">DNA-binding</keyword>
<evidence type="ECO:0000256" key="5">
    <source>
        <dbReference type="SAM" id="MobiDB-lite"/>
    </source>
</evidence>
<gene>
    <name evidence="7" type="ORF">HMPREF0724_10606</name>
</gene>
<evidence type="ECO:0000259" key="6">
    <source>
        <dbReference type="PROSITE" id="PS50977"/>
    </source>
</evidence>
<evidence type="ECO:0000256" key="1">
    <source>
        <dbReference type="ARBA" id="ARBA00023015"/>
    </source>
</evidence>
<evidence type="ECO:0000313" key="8">
    <source>
        <dbReference type="Proteomes" id="UP000004245"/>
    </source>
</evidence>